<dbReference type="Gene3D" id="1.10.1200.10">
    <property type="entry name" value="ACP-like"/>
    <property type="match status" value="1"/>
</dbReference>
<dbReference type="NCBIfam" id="TIGR04068">
    <property type="entry name" value="rSAM_ocin_clost"/>
    <property type="match status" value="1"/>
</dbReference>
<dbReference type="InterPro" id="IPR024001">
    <property type="entry name" value="Cys-rich_pep_rSAM_mat_CcpM"/>
</dbReference>
<dbReference type="RefSeq" id="WP_117597666.1">
    <property type="nucleotide sequence ID" value="NZ_CABMEZ010000003.1"/>
</dbReference>
<dbReference type="Gene3D" id="3.20.20.70">
    <property type="entry name" value="Aldolase class I"/>
    <property type="match status" value="1"/>
</dbReference>
<dbReference type="PANTHER" id="PTHR43273:SF8">
    <property type="entry name" value="RADICAL SAM DOMAIN PROTEIN"/>
    <property type="match status" value="1"/>
</dbReference>
<evidence type="ECO:0000313" key="9">
    <source>
        <dbReference type="Proteomes" id="UP000261285"/>
    </source>
</evidence>
<keyword evidence="6" id="KW-0411">Iron-sulfur</keyword>
<proteinExistence type="predicted"/>
<dbReference type="AlphaFoldDB" id="A0A3E5GGY3"/>
<sequence length="787" mass="91638">MRQNDKENPFIHLFQTAFGYYLYDVNTNQIIKIKQDTYERLSNQEKGYKTDTNEEIEILYENGYLKNNKVQNVNHPYTELLPYALENKIHILILQVTQNCNLRCDYCLYSGKYNTRSHQNKRMNFSVAKEAIDFLKEHSKEKRKVYIAFYGGEPLLEFELIKKCVTYAENIMKDKEIEYSMTTNGTLLSPVVIEYLKKYKFKITVSLDGPKEVQDRSRRFANSDKGSFDVIIENLKYFRKRYPRFYNENVGFNSVISTEYNFLCSDNYFKEDELFKNSKFVLSGISESFSKSKVLVSSRYVEEEQYEIFKLFLSLFSRIDKKEVSLLLTEYLRHLINFKQKLENGMRNELPITGHRSGPCIPGITRLFVNAEGDFFPCEKVSELSKSCKIGTLKEGFWRGKVENLLNIEKITHDECCNCWVYSECTNCARHCDDCIAHDRKNILDTCKQVRNSVEETFKDYTVLKELGYDFCIKSEEDILNSTEKEEINAPILAIGNFWIDAQNESLKVAELIYDQMAKIGYRVAILLEEELIENVPSFSNNILNINKRIKKCEIEENPDLIIVVVPGNIVEVSDKLCGDSGTYLYMLSQSISIDSMIVNIPYFTELLQESQNVNNEIERIVGIKAYINVLPKYLDIAVSEEEGRADYLTLSTNFIIDKINKIDDERLYCSDDYESLSSLTMQIIDELSSYAGNNEVQEINNIVIEDVEEKVMEIIKQIGEKDCAIDCLKNESLFGEKIKMRARDMLVVFFELEKQFDICFTEDDIKDYTFVSIEKISACIKKHLNK</sequence>
<evidence type="ECO:0000256" key="3">
    <source>
        <dbReference type="ARBA" id="ARBA00022691"/>
    </source>
</evidence>
<dbReference type="InterPro" id="IPR013785">
    <property type="entry name" value="Aldolase_TIM"/>
</dbReference>
<dbReference type="InterPro" id="IPR000385">
    <property type="entry name" value="MoaA_NifB_PqqE_Fe-S-bd_CS"/>
</dbReference>
<dbReference type="Pfam" id="PF04055">
    <property type="entry name" value="Radical_SAM"/>
    <property type="match status" value="1"/>
</dbReference>
<dbReference type="SFLD" id="SFLDS00029">
    <property type="entry name" value="Radical_SAM"/>
    <property type="match status" value="1"/>
</dbReference>
<accession>A0A3E5GGY3</accession>
<keyword evidence="5" id="KW-0408">Iron</keyword>
<dbReference type="SUPFAM" id="SSF102114">
    <property type="entry name" value="Radical SAM enzymes"/>
    <property type="match status" value="1"/>
</dbReference>
<dbReference type="PROSITE" id="PS51918">
    <property type="entry name" value="RADICAL_SAM"/>
    <property type="match status" value="1"/>
</dbReference>
<evidence type="ECO:0000256" key="2">
    <source>
        <dbReference type="ARBA" id="ARBA00022485"/>
    </source>
</evidence>
<dbReference type="PANTHER" id="PTHR43273">
    <property type="entry name" value="ANAEROBIC SULFATASE-MATURATING ENZYME HOMOLOG ASLB-RELATED"/>
    <property type="match status" value="1"/>
</dbReference>
<dbReference type="CDD" id="cd01335">
    <property type="entry name" value="Radical_SAM"/>
    <property type="match status" value="1"/>
</dbReference>
<dbReference type="GO" id="GO:0051539">
    <property type="term" value="F:4 iron, 4 sulfur cluster binding"/>
    <property type="evidence" value="ECO:0007669"/>
    <property type="project" value="UniProtKB-KW"/>
</dbReference>
<evidence type="ECO:0000313" key="8">
    <source>
        <dbReference type="EMBL" id="RGO33965.1"/>
    </source>
</evidence>
<evidence type="ECO:0000259" key="7">
    <source>
        <dbReference type="PROSITE" id="PS51918"/>
    </source>
</evidence>
<organism evidence="8 9">
    <name type="scientific">Dorea longicatena</name>
    <dbReference type="NCBI Taxonomy" id="88431"/>
    <lineage>
        <taxon>Bacteria</taxon>
        <taxon>Bacillati</taxon>
        <taxon>Bacillota</taxon>
        <taxon>Clostridia</taxon>
        <taxon>Lachnospirales</taxon>
        <taxon>Lachnospiraceae</taxon>
        <taxon>Dorea</taxon>
    </lineage>
</organism>
<evidence type="ECO:0000256" key="1">
    <source>
        <dbReference type="ARBA" id="ARBA00001966"/>
    </source>
</evidence>
<dbReference type="SFLD" id="SFLDG01386">
    <property type="entry name" value="main_SPASM_domain-containing"/>
    <property type="match status" value="1"/>
</dbReference>
<keyword evidence="3" id="KW-0949">S-adenosyl-L-methionine</keyword>
<name>A0A3E5GGY3_9FIRM</name>
<dbReference type="InterPro" id="IPR007197">
    <property type="entry name" value="rSAM"/>
</dbReference>
<dbReference type="Proteomes" id="UP000261285">
    <property type="component" value="Unassembled WGS sequence"/>
</dbReference>
<evidence type="ECO:0000256" key="6">
    <source>
        <dbReference type="ARBA" id="ARBA00023014"/>
    </source>
</evidence>
<dbReference type="PROSITE" id="PS01305">
    <property type="entry name" value="MOAA_NIFB_PQQE"/>
    <property type="match status" value="1"/>
</dbReference>
<reference evidence="8 9" key="1">
    <citation type="submission" date="2018-08" db="EMBL/GenBank/DDBJ databases">
        <title>A genome reference for cultivated species of the human gut microbiota.</title>
        <authorList>
            <person name="Zou Y."/>
            <person name="Xue W."/>
            <person name="Luo G."/>
        </authorList>
    </citation>
    <scope>NUCLEOTIDE SEQUENCE [LARGE SCALE GENOMIC DNA]</scope>
    <source>
        <strain evidence="8 9">OM02-16</strain>
    </source>
</reference>
<evidence type="ECO:0000256" key="4">
    <source>
        <dbReference type="ARBA" id="ARBA00022723"/>
    </source>
</evidence>
<protein>
    <submittedName>
        <fullName evidence="8">Cys-rich peptide radical SAM maturase CcpM</fullName>
    </submittedName>
</protein>
<dbReference type="GO" id="GO:0016491">
    <property type="term" value="F:oxidoreductase activity"/>
    <property type="evidence" value="ECO:0007669"/>
    <property type="project" value="InterPro"/>
</dbReference>
<dbReference type="SFLD" id="SFLDG01067">
    <property type="entry name" value="SPASM/twitch_domain_containing"/>
    <property type="match status" value="1"/>
</dbReference>
<keyword evidence="4" id="KW-0479">Metal-binding</keyword>
<keyword evidence="2" id="KW-0004">4Fe-4S</keyword>
<dbReference type="InterPro" id="IPR023867">
    <property type="entry name" value="Sulphatase_maturase_rSAM"/>
</dbReference>
<dbReference type="GO" id="GO:0046872">
    <property type="term" value="F:metal ion binding"/>
    <property type="evidence" value="ECO:0007669"/>
    <property type="project" value="UniProtKB-KW"/>
</dbReference>
<dbReference type="InterPro" id="IPR058240">
    <property type="entry name" value="rSAM_sf"/>
</dbReference>
<evidence type="ECO:0000256" key="5">
    <source>
        <dbReference type="ARBA" id="ARBA00023004"/>
    </source>
</evidence>
<comment type="caution">
    <text evidence="8">The sequence shown here is derived from an EMBL/GenBank/DDBJ whole genome shotgun (WGS) entry which is preliminary data.</text>
</comment>
<feature type="domain" description="Radical SAM core" evidence="7">
    <location>
        <begin position="84"/>
        <end position="320"/>
    </location>
</feature>
<dbReference type="SFLD" id="SFLDG01384">
    <property type="entry name" value="thioether_bond_formation_requi"/>
    <property type="match status" value="1"/>
</dbReference>
<dbReference type="EMBL" id="QSVN01000003">
    <property type="protein sequence ID" value="RGO33965.1"/>
    <property type="molecule type" value="Genomic_DNA"/>
</dbReference>
<gene>
    <name evidence="8" type="primary">ccpM</name>
    <name evidence="8" type="ORF">DXB16_05135</name>
</gene>
<comment type="cofactor">
    <cofactor evidence="1">
        <name>[4Fe-4S] cluster</name>
        <dbReference type="ChEBI" id="CHEBI:49883"/>
    </cofactor>
</comment>
<dbReference type="InterPro" id="IPR036736">
    <property type="entry name" value="ACP-like_sf"/>
</dbReference>